<keyword evidence="10" id="KW-1185">Reference proteome</keyword>
<evidence type="ECO:0000256" key="7">
    <source>
        <dbReference type="SAM" id="MobiDB-lite"/>
    </source>
</evidence>
<dbReference type="GO" id="GO:0016020">
    <property type="term" value="C:membrane"/>
    <property type="evidence" value="ECO:0007669"/>
    <property type="project" value="UniProtKB-SubCell"/>
</dbReference>
<feature type="transmembrane region" description="Helical" evidence="8">
    <location>
        <begin position="198"/>
        <end position="215"/>
    </location>
</feature>
<feature type="binding site" evidence="6">
    <location>
        <position position="331"/>
    </location>
    <ligand>
        <name>Zn(2+)</name>
        <dbReference type="ChEBI" id="CHEBI:29105"/>
    </ligand>
</feature>
<evidence type="ECO:0000256" key="3">
    <source>
        <dbReference type="ARBA" id="ARBA00022692"/>
    </source>
</evidence>
<feature type="region of interest" description="Disordered" evidence="7">
    <location>
        <begin position="1"/>
        <end position="27"/>
    </location>
</feature>
<feature type="transmembrane region" description="Helical" evidence="8">
    <location>
        <begin position="288"/>
        <end position="309"/>
    </location>
</feature>
<comment type="subcellular location">
    <subcellularLocation>
        <location evidence="1">Membrane</location>
        <topology evidence="1">Multi-pass membrane protein</topology>
    </subcellularLocation>
</comment>
<organism evidence="9 10">
    <name type="scientific">Cercophora scortea</name>
    <dbReference type="NCBI Taxonomy" id="314031"/>
    <lineage>
        <taxon>Eukaryota</taxon>
        <taxon>Fungi</taxon>
        <taxon>Dikarya</taxon>
        <taxon>Ascomycota</taxon>
        <taxon>Pezizomycotina</taxon>
        <taxon>Sordariomycetes</taxon>
        <taxon>Sordariomycetidae</taxon>
        <taxon>Sordariales</taxon>
        <taxon>Lasiosphaeriaceae</taxon>
        <taxon>Cercophora</taxon>
    </lineage>
</organism>
<evidence type="ECO:0000256" key="1">
    <source>
        <dbReference type="ARBA" id="ARBA00004141"/>
    </source>
</evidence>
<dbReference type="GO" id="GO:0046872">
    <property type="term" value="F:metal ion binding"/>
    <property type="evidence" value="ECO:0007669"/>
    <property type="project" value="UniProtKB-KW"/>
</dbReference>
<evidence type="ECO:0000256" key="8">
    <source>
        <dbReference type="SAM" id="Phobius"/>
    </source>
</evidence>
<reference evidence="9" key="2">
    <citation type="submission" date="2023-06" db="EMBL/GenBank/DDBJ databases">
        <authorList>
            <consortium name="Lawrence Berkeley National Laboratory"/>
            <person name="Haridas S."/>
            <person name="Hensen N."/>
            <person name="Bonometti L."/>
            <person name="Westerberg I."/>
            <person name="Brannstrom I.O."/>
            <person name="Guillou S."/>
            <person name="Cros-Aarteil S."/>
            <person name="Calhoun S."/>
            <person name="Kuo A."/>
            <person name="Mondo S."/>
            <person name="Pangilinan J."/>
            <person name="Riley R."/>
            <person name="Labutti K."/>
            <person name="Andreopoulos B."/>
            <person name="Lipzen A."/>
            <person name="Chen C."/>
            <person name="Yanf M."/>
            <person name="Daum C."/>
            <person name="Ng V."/>
            <person name="Clum A."/>
            <person name="Steindorff A."/>
            <person name="Ohm R."/>
            <person name="Martin F."/>
            <person name="Silar P."/>
            <person name="Natvig D."/>
            <person name="Lalanne C."/>
            <person name="Gautier V."/>
            <person name="Ament-Velasquez S.L."/>
            <person name="Kruys A."/>
            <person name="Hutchinson M.I."/>
            <person name="Powell A.J."/>
            <person name="Barry K."/>
            <person name="Miller A.N."/>
            <person name="Grigoriev I.V."/>
            <person name="Debuchy R."/>
            <person name="Gladieux P."/>
            <person name="Thoren M.H."/>
            <person name="Johannesson H."/>
        </authorList>
    </citation>
    <scope>NUCLEOTIDE SEQUENCE</scope>
    <source>
        <strain evidence="9">SMH4131-1</strain>
    </source>
</reference>
<dbReference type="GO" id="GO:0006882">
    <property type="term" value="P:intracellular zinc ion homeostasis"/>
    <property type="evidence" value="ECO:0007669"/>
    <property type="project" value="TreeGrafter"/>
</dbReference>
<name>A0AAE0MD82_9PEZI</name>
<accession>A0AAE0MD82</accession>
<dbReference type="PANTHER" id="PTHR20855">
    <property type="entry name" value="ADIPOR/PROGESTIN RECEPTOR-RELATED"/>
    <property type="match status" value="1"/>
</dbReference>
<keyword evidence="6" id="KW-0862">Zinc</keyword>
<dbReference type="GO" id="GO:0038023">
    <property type="term" value="F:signaling receptor activity"/>
    <property type="evidence" value="ECO:0007669"/>
    <property type="project" value="TreeGrafter"/>
</dbReference>
<keyword evidence="5 8" id="KW-0472">Membrane</keyword>
<dbReference type="Pfam" id="PF03006">
    <property type="entry name" value="HlyIII"/>
    <property type="match status" value="1"/>
</dbReference>
<proteinExistence type="inferred from homology"/>
<feature type="transmembrane region" description="Helical" evidence="8">
    <location>
        <begin position="159"/>
        <end position="178"/>
    </location>
</feature>
<dbReference type="PANTHER" id="PTHR20855:SF52">
    <property type="entry name" value="ADIPONECTIN RECEPTOR PROTEIN"/>
    <property type="match status" value="1"/>
</dbReference>
<feature type="transmembrane region" description="Helical" evidence="8">
    <location>
        <begin position="329"/>
        <end position="349"/>
    </location>
</feature>
<evidence type="ECO:0000256" key="6">
    <source>
        <dbReference type="PIRSR" id="PIRSR604254-1"/>
    </source>
</evidence>
<feature type="transmembrane region" description="Helical" evidence="8">
    <location>
        <begin position="257"/>
        <end position="281"/>
    </location>
</feature>
<dbReference type="InterPro" id="IPR004254">
    <property type="entry name" value="AdipoR/HlyIII-related"/>
</dbReference>
<feature type="compositionally biased region" description="Polar residues" evidence="7">
    <location>
        <begin position="1"/>
        <end position="15"/>
    </location>
</feature>
<evidence type="ECO:0000256" key="4">
    <source>
        <dbReference type="ARBA" id="ARBA00022989"/>
    </source>
</evidence>
<reference evidence="9" key="1">
    <citation type="journal article" date="2023" name="Mol. Phylogenet. Evol.">
        <title>Genome-scale phylogeny and comparative genomics of the fungal order Sordariales.</title>
        <authorList>
            <person name="Hensen N."/>
            <person name="Bonometti L."/>
            <person name="Westerberg I."/>
            <person name="Brannstrom I.O."/>
            <person name="Guillou S."/>
            <person name="Cros-Aarteil S."/>
            <person name="Calhoun S."/>
            <person name="Haridas S."/>
            <person name="Kuo A."/>
            <person name="Mondo S."/>
            <person name="Pangilinan J."/>
            <person name="Riley R."/>
            <person name="LaButti K."/>
            <person name="Andreopoulos B."/>
            <person name="Lipzen A."/>
            <person name="Chen C."/>
            <person name="Yan M."/>
            <person name="Daum C."/>
            <person name="Ng V."/>
            <person name="Clum A."/>
            <person name="Steindorff A."/>
            <person name="Ohm R.A."/>
            <person name="Martin F."/>
            <person name="Silar P."/>
            <person name="Natvig D.O."/>
            <person name="Lalanne C."/>
            <person name="Gautier V."/>
            <person name="Ament-Velasquez S.L."/>
            <person name="Kruys A."/>
            <person name="Hutchinson M.I."/>
            <person name="Powell A.J."/>
            <person name="Barry K."/>
            <person name="Miller A.N."/>
            <person name="Grigoriev I.V."/>
            <person name="Debuchy R."/>
            <person name="Gladieux P."/>
            <person name="Hiltunen Thoren M."/>
            <person name="Johannesson H."/>
        </authorList>
    </citation>
    <scope>NUCLEOTIDE SEQUENCE</scope>
    <source>
        <strain evidence="9">SMH4131-1</strain>
    </source>
</reference>
<feature type="transmembrane region" description="Helical" evidence="8">
    <location>
        <begin position="124"/>
        <end position="147"/>
    </location>
</feature>
<keyword evidence="3 8" id="KW-0812">Transmembrane</keyword>
<protein>
    <submittedName>
        <fullName evidence="9">Hemolysin-III channel protein-like protein Izh2</fullName>
    </submittedName>
</protein>
<dbReference type="AlphaFoldDB" id="A0AAE0MD82"/>
<evidence type="ECO:0000313" key="10">
    <source>
        <dbReference type="Proteomes" id="UP001286456"/>
    </source>
</evidence>
<evidence type="ECO:0000256" key="5">
    <source>
        <dbReference type="ARBA" id="ARBA00023136"/>
    </source>
</evidence>
<evidence type="ECO:0000313" key="9">
    <source>
        <dbReference type="EMBL" id="KAK3328291.1"/>
    </source>
</evidence>
<keyword evidence="4 8" id="KW-1133">Transmembrane helix</keyword>
<keyword evidence="6" id="KW-0479">Metal-binding</keyword>
<evidence type="ECO:0000256" key="2">
    <source>
        <dbReference type="ARBA" id="ARBA00007018"/>
    </source>
</evidence>
<comment type="similarity">
    <text evidence="2">Belongs to the ADIPOR family.</text>
</comment>
<feature type="binding site" evidence="6">
    <location>
        <position position="180"/>
    </location>
    <ligand>
        <name>Zn(2+)</name>
        <dbReference type="ChEBI" id="CHEBI:29105"/>
    </ligand>
</feature>
<feature type="transmembrane region" description="Helical" evidence="8">
    <location>
        <begin position="227"/>
        <end position="245"/>
    </location>
</feature>
<gene>
    <name evidence="9" type="ORF">B0T19DRAFT_186342</name>
</gene>
<sequence length="359" mass="39564">MTSTNMASCSSSLSIPGQPGNLDSDRVILRGPSRGWDDKFREEDLCCRSVSMNGMDDSGEDDEYDIKKDRVKDEGVVELLLWTDLAHWQQHGSELIHTGYRKACGSVTGCLHSWTYLHNETVNIFSHIVGAIAFFLCIPLWIAITTIPPRLAIATTSDIVVCGTYILGVGACFVLSTIFHTFMSHSLEVYHIGMKLDIQGILLLMWGATVWLIYYSFPCRPVLQAGYLGATTLLAGLCSVATLWPRFSGPHLGHYRAALFGSFGFGSFLAPVLHGGMLYGFGEQSKRIGLGWIVTTAVFNGAAVVVYTLKFPERWFPRQFDIFGASHQIMHVMVVCAALSLTVAMLAAFDFRHEVDVGC</sequence>
<dbReference type="EMBL" id="JAUEPO010000003">
    <property type="protein sequence ID" value="KAK3328291.1"/>
    <property type="molecule type" value="Genomic_DNA"/>
</dbReference>
<dbReference type="Proteomes" id="UP001286456">
    <property type="component" value="Unassembled WGS sequence"/>
</dbReference>
<comment type="caution">
    <text evidence="9">The sequence shown here is derived from an EMBL/GenBank/DDBJ whole genome shotgun (WGS) entry which is preliminary data.</text>
</comment>
<feature type="binding site" evidence="6">
    <location>
        <position position="327"/>
    </location>
    <ligand>
        <name>Zn(2+)</name>
        <dbReference type="ChEBI" id="CHEBI:29105"/>
    </ligand>
</feature>